<keyword evidence="1 2" id="KW-0597">Phosphoprotein</keyword>
<comment type="caution">
    <text evidence="4">The sequence shown here is derived from an EMBL/GenBank/DDBJ whole genome shotgun (WGS) entry which is preliminary data.</text>
</comment>
<dbReference type="Pfam" id="PF00072">
    <property type="entry name" value="Response_reg"/>
    <property type="match status" value="1"/>
</dbReference>
<dbReference type="STRING" id="1798407.A3A16_01160"/>
<dbReference type="PROSITE" id="PS50110">
    <property type="entry name" value="RESPONSE_REGULATORY"/>
    <property type="match status" value="1"/>
</dbReference>
<dbReference type="InterPro" id="IPR050595">
    <property type="entry name" value="Bact_response_regulator"/>
</dbReference>
<name>A0A1G1ZNH8_9BACT</name>
<dbReference type="PANTHER" id="PTHR44591:SF3">
    <property type="entry name" value="RESPONSE REGULATORY DOMAIN-CONTAINING PROTEIN"/>
    <property type="match status" value="1"/>
</dbReference>
<sequence>MKIVIVEDEEILLKVLKEKFEKANFDVWSAINGDEAFAVIKKTLPDMVVLDLILPGKSGFEVLQELKLDAETKLIPVIVLSNLGQDEDIKKALQMGAEDYIVKTQHPINEVIEKVKARILSKSR</sequence>
<dbReference type="InterPro" id="IPR001789">
    <property type="entry name" value="Sig_transdc_resp-reg_receiver"/>
</dbReference>
<dbReference type="SMART" id="SM00448">
    <property type="entry name" value="REC"/>
    <property type="match status" value="1"/>
</dbReference>
<dbReference type="GO" id="GO:0000160">
    <property type="term" value="P:phosphorelay signal transduction system"/>
    <property type="evidence" value="ECO:0007669"/>
    <property type="project" value="InterPro"/>
</dbReference>
<dbReference type="SUPFAM" id="SSF52172">
    <property type="entry name" value="CheY-like"/>
    <property type="match status" value="1"/>
</dbReference>
<evidence type="ECO:0000256" key="2">
    <source>
        <dbReference type="PROSITE-ProRule" id="PRU00169"/>
    </source>
</evidence>
<evidence type="ECO:0000259" key="3">
    <source>
        <dbReference type="PROSITE" id="PS50110"/>
    </source>
</evidence>
<evidence type="ECO:0000256" key="1">
    <source>
        <dbReference type="ARBA" id="ARBA00022553"/>
    </source>
</evidence>
<dbReference type="Gene3D" id="3.40.50.2300">
    <property type="match status" value="1"/>
</dbReference>
<proteinExistence type="predicted"/>
<feature type="domain" description="Response regulatory" evidence="3">
    <location>
        <begin position="2"/>
        <end position="118"/>
    </location>
</feature>
<dbReference type="CDD" id="cd17574">
    <property type="entry name" value="REC_OmpR"/>
    <property type="match status" value="1"/>
</dbReference>
<dbReference type="Proteomes" id="UP000177942">
    <property type="component" value="Unassembled WGS sequence"/>
</dbReference>
<dbReference type="AlphaFoldDB" id="A0A1G1ZNH8"/>
<dbReference type="PANTHER" id="PTHR44591">
    <property type="entry name" value="STRESS RESPONSE REGULATOR PROTEIN 1"/>
    <property type="match status" value="1"/>
</dbReference>
<organism evidence="4 5">
    <name type="scientific">Candidatus Harrisonbacteria bacterium RIFCSPLOWO2_01_FULL_44_18</name>
    <dbReference type="NCBI Taxonomy" id="1798407"/>
    <lineage>
        <taxon>Bacteria</taxon>
        <taxon>Candidatus Harrisoniibacteriota</taxon>
    </lineage>
</organism>
<dbReference type="EMBL" id="MHJJ01000005">
    <property type="protein sequence ID" value="OGY65979.1"/>
    <property type="molecule type" value="Genomic_DNA"/>
</dbReference>
<reference evidence="4 5" key="1">
    <citation type="journal article" date="2016" name="Nat. Commun.">
        <title>Thousands of microbial genomes shed light on interconnected biogeochemical processes in an aquifer system.</title>
        <authorList>
            <person name="Anantharaman K."/>
            <person name="Brown C.T."/>
            <person name="Hug L.A."/>
            <person name="Sharon I."/>
            <person name="Castelle C.J."/>
            <person name="Probst A.J."/>
            <person name="Thomas B.C."/>
            <person name="Singh A."/>
            <person name="Wilkins M.J."/>
            <person name="Karaoz U."/>
            <person name="Brodie E.L."/>
            <person name="Williams K.H."/>
            <person name="Hubbard S.S."/>
            <person name="Banfield J.F."/>
        </authorList>
    </citation>
    <scope>NUCLEOTIDE SEQUENCE [LARGE SCALE GENOMIC DNA]</scope>
</reference>
<protein>
    <recommendedName>
        <fullName evidence="3">Response regulatory domain-containing protein</fullName>
    </recommendedName>
</protein>
<evidence type="ECO:0000313" key="4">
    <source>
        <dbReference type="EMBL" id="OGY65979.1"/>
    </source>
</evidence>
<dbReference type="InterPro" id="IPR011006">
    <property type="entry name" value="CheY-like_superfamily"/>
</dbReference>
<gene>
    <name evidence="4" type="ORF">A3A16_01160</name>
</gene>
<evidence type="ECO:0000313" key="5">
    <source>
        <dbReference type="Proteomes" id="UP000177942"/>
    </source>
</evidence>
<accession>A0A1G1ZNH8</accession>
<feature type="modified residue" description="4-aspartylphosphate" evidence="2">
    <location>
        <position position="51"/>
    </location>
</feature>